<dbReference type="RefSeq" id="WP_310301839.1">
    <property type="nucleotide sequence ID" value="NZ_BAAAPS010000008.1"/>
</dbReference>
<dbReference type="Proteomes" id="UP001183648">
    <property type="component" value="Unassembled WGS sequence"/>
</dbReference>
<feature type="transmembrane region" description="Helical" evidence="1">
    <location>
        <begin position="159"/>
        <end position="179"/>
    </location>
</feature>
<name>A0ABU2BW76_9ACTN</name>
<keyword evidence="1" id="KW-1133">Transmembrane helix</keyword>
<accession>A0ABU2BW76</accession>
<evidence type="ECO:0000256" key="1">
    <source>
        <dbReference type="SAM" id="Phobius"/>
    </source>
</evidence>
<evidence type="ECO:0000313" key="2">
    <source>
        <dbReference type="EMBL" id="MDR7362531.1"/>
    </source>
</evidence>
<protein>
    <submittedName>
        <fullName evidence="2">Uncharacterized protein</fullName>
    </submittedName>
</protein>
<organism evidence="2 3">
    <name type="scientific">Nocardioides marmoribigeumensis</name>
    <dbReference type="NCBI Taxonomy" id="433649"/>
    <lineage>
        <taxon>Bacteria</taxon>
        <taxon>Bacillati</taxon>
        <taxon>Actinomycetota</taxon>
        <taxon>Actinomycetes</taxon>
        <taxon>Propionibacteriales</taxon>
        <taxon>Nocardioidaceae</taxon>
        <taxon>Nocardioides</taxon>
    </lineage>
</organism>
<keyword evidence="1" id="KW-0812">Transmembrane</keyword>
<feature type="transmembrane region" description="Helical" evidence="1">
    <location>
        <begin position="56"/>
        <end position="78"/>
    </location>
</feature>
<keyword evidence="3" id="KW-1185">Reference proteome</keyword>
<proteinExistence type="predicted"/>
<feature type="transmembrane region" description="Helical" evidence="1">
    <location>
        <begin position="84"/>
        <end position="103"/>
    </location>
</feature>
<dbReference type="EMBL" id="JAVDYG010000001">
    <property type="protein sequence ID" value="MDR7362531.1"/>
    <property type="molecule type" value="Genomic_DNA"/>
</dbReference>
<sequence length="240" mass="24942">MTDRPALVSAEAWPHVQGAEQATEAHAAGALTAPPLWERSRATKALDAELSSPQRLGAGVGCWLLGVAGVAALAAAAWHGSPAALRVVALVAGTALVVGAFVASRPVVAAGRRVVSAFCWWQLLPRLVADQDGGAADWGTGGVERAVDTRAWYLHPRRLALVGLMAGAFLAPLALLRIATSDYSARPWPEDQSLSLTVAVLGGIVVSWYAGGALFRSMSRAGSAQGQKDPVTQRLLGRGR</sequence>
<evidence type="ECO:0000313" key="3">
    <source>
        <dbReference type="Proteomes" id="UP001183648"/>
    </source>
</evidence>
<gene>
    <name evidence="2" type="ORF">J2S63_002084</name>
</gene>
<feature type="transmembrane region" description="Helical" evidence="1">
    <location>
        <begin position="194"/>
        <end position="215"/>
    </location>
</feature>
<keyword evidence="1" id="KW-0472">Membrane</keyword>
<reference evidence="2 3" key="1">
    <citation type="submission" date="2023-07" db="EMBL/GenBank/DDBJ databases">
        <title>Sequencing the genomes of 1000 actinobacteria strains.</title>
        <authorList>
            <person name="Klenk H.-P."/>
        </authorList>
    </citation>
    <scope>NUCLEOTIDE SEQUENCE [LARGE SCALE GENOMIC DNA]</scope>
    <source>
        <strain evidence="2 3">DSM 19426</strain>
    </source>
</reference>
<comment type="caution">
    <text evidence="2">The sequence shown here is derived from an EMBL/GenBank/DDBJ whole genome shotgun (WGS) entry which is preliminary data.</text>
</comment>